<feature type="transmembrane region" description="Helical" evidence="8">
    <location>
        <begin position="198"/>
        <end position="219"/>
    </location>
</feature>
<feature type="transmembrane region" description="Helical" evidence="8">
    <location>
        <begin position="167"/>
        <end position="186"/>
    </location>
</feature>
<evidence type="ECO:0000256" key="6">
    <source>
        <dbReference type="ARBA" id="ARBA00022989"/>
    </source>
</evidence>
<accession>A0ABW6T1B9</accession>
<evidence type="ECO:0000256" key="5">
    <source>
        <dbReference type="ARBA" id="ARBA00022984"/>
    </source>
</evidence>
<evidence type="ECO:0000256" key="8">
    <source>
        <dbReference type="SAM" id="Phobius"/>
    </source>
</evidence>
<comment type="caution">
    <text evidence="9">The sequence shown here is derived from an EMBL/GenBank/DDBJ whole genome shotgun (WGS) entry which is preliminary data.</text>
</comment>
<comment type="subcellular location">
    <subcellularLocation>
        <location evidence="1">Cell membrane</location>
        <topology evidence="1">Multi-pass membrane protein</topology>
    </subcellularLocation>
</comment>
<evidence type="ECO:0000256" key="1">
    <source>
        <dbReference type="ARBA" id="ARBA00004651"/>
    </source>
</evidence>
<keyword evidence="7 8" id="KW-0472">Membrane</keyword>
<proteinExistence type="predicted"/>
<dbReference type="NCBIfam" id="TIGR01695">
    <property type="entry name" value="murJ_mviN"/>
    <property type="match status" value="1"/>
</dbReference>
<feature type="transmembrane region" description="Helical" evidence="8">
    <location>
        <begin position="240"/>
        <end position="261"/>
    </location>
</feature>
<evidence type="ECO:0000256" key="7">
    <source>
        <dbReference type="ARBA" id="ARBA00023136"/>
    </source>
</evidence>
<dbReference type="InterPro" id="IPR004268">
    <property type="entry name" value="MurJ"/>
</dbReference>
<dbReference type="CDD" id="cd13123">
    <property type="entry name" value="MATE_MurJ_like"/>
    <property type="match status" value="1"/>
</dbReference>
<keyword evidence="10" id="KW-1185">Reference proteome</keyword>
<evidence type="ECO:0000256" key="2">
    <source>
        <dbReference type="ARBA" id="ARBA00022475"/>
    </source>
</evidence>
<dbReference type="Pfam" id="PF03023">
    <property type="entry name" value="MurJ"/>
    <property type="match status" value="1"/>
</dbReference>
<evidence type="ECO:0000313" key="9">
    <source>
        <dbReference type="EMBL" id="MFF3669793.1"/>
    </source>
</evidence>
<keyword evidence="5" id="KW-0573">Peptidoglycan synthesis</keyword>
<feature type="transmembrane region" description="Helical" evidence="8">
    <location>
        <begin position="356"/>
        <end position="381"/>
    </location>
</feature>
<keyword evidence="2" id="KW-1003">Cell membrane</keyword>
<feature type="transmembrane region" description="Helical" evidence="8">
    <location>
        <begin position="488"/>
        <end position="510"/>
    </location>
</feature>
<evidence type="ECO:0000256" key="3">
    <source>
        <dbReference type="ARBA" id="ARBA00022692"/>
    </source>
</evidence>
<keyword evidence="4" id="KW-0133">Cell shape</keyword>
<feature type="transmembrane region" description="Helical" evidence="8">
    <location>
        <begin position="422"/>
        <end position="444"/>
    </location>
</feature>
<reference evidence="9 10" key="1">
    <citation type="submission" date="2024-10" db="EMBL/GenBank/DDBJ databases">
        <title>The Natural Products Discovery Center: Release of the First 8490 Sequenced Strains for Exploring Actinobacteria Biosynthetic Diversity.</title>
        <authorList>
            <person name="Kalkreuter E."/>
            <person name="Kautsar S.A."/>
            <person name="Yang D."/>
            <person name="Bader C.D."/>
            <person name="Teijaro C.N."/>
            <person name="Fluegel L."/>
            <person name="Davis C.M."/>
            <person name="Simpson J.R."/>
            <person name="Lauterbach L."/>
            <person name="Steele A.D."/>
            <person name="Gui C."/>
            <person name="Meng S."/>
            <person name="Li G."/>
            <person name="Viehrig K."/>
            <person name="Ye F."/>
            <person name="Su P."/>
            <person name="Kiefer A.F."/>
            <person name="Nichols A."/>
            <person name="Cepeda A.J."/>
            <person name="Yan W."/>
            <person name="Fan B."/>
            <person name="Jiang Y."/>
            <person name="Adhikari A."/>
            <person name="Zheng C.-J."/>
            <person name="Schuster L."/>
            <person name="Cowan T.M."/>
            <person name="Smanski M.J."/>
            <person name="Chevrette M.G."/>
            <person name="De Carvalho L.P.S."/>
            <person name="Shen B."/>
        </authorList>
    </citation>
    <scope>NUCLEOTIDE SEQUENCE [LARGE SCALE GENOMIC DNA]</scope>
    <source>
        <strain evidence="9 10">NPDC002173</strain>
    </source>
</reference>
<feature type="transmembrane region" description="Helical" evidence="8">
    <location>
        <begin position="281"/>
        <end position="300"/>
    </location>
</feature>
<gene>
    <name evidence="9" type="primary">murJ</name>
    <name evidence="9" type="ORF">ACFYXI_29815</name>
</gene>
<feature type="transmembrane region" description="Helical" evidence="8">
    <location>
        <begin position="134"/>
        <end position="155"/>
    </location>
</feature>
<feature type="transmembrane region" description="Helical" evidence="8">
    <location>
        <begin position="465"/>
        <end position="482"/>
    </location>
</feature>
<dbReference type="PANTHER" id="PTHR47019:SF1">
    <property type="entry name" value="LIPID II FLIPPASE MURJ"/>
    <property type="match status" value="1"/>
</dbReference>
<feature type="transmembrane region" description="Helical" evidence="8">
    <location>
        <begin position="62"/>
        <end position="80"/>
    </location>
</feature>
<name>A0ABW6T1B9_9ACTN</name>
<dbReference type="Proteomes" id="UP001602013">
    <property type="component" value="Unassembled WGS sequence"/>
</dbReference>
<dbReference type="EMBL" id="JBIASD010000024">
    <property type="protein sequence ID" value="MFF3669793.1"/>
    <property type="molecule type" value="Genomic_DNA"/>
</dbReference>
<dbReference type="PRINTS" id="PR01806">
    <property type="entry name" value="VIRFACTRMVIN"/>
</dbReference>
<organism evidence="9 10">
    <name type="scientific">Microtetraspora malaysiensis</name>
    <dbReference type="NCBI Taxonomy" id="161358"/>
    <lineage>
        <taxon>Bacteria</taxon>
        <taxon>Bacillati</taxon>
        <taxon>Actinomycetota</taxon>
        <taxon>Actinomycetes</taxon>
        <taxon>Streptosporangiales</taxon>
        <taxon>Streptosporangiaceae</taxon>
        <taxon>Microtetraspora</taxon>
    </lineage>
</organism>
<feature type="transmembrane region" description="Helical" evidence="8">
    <location>
        <begin position="321"/>
        <end position="344"/>
    </location>
</feature>
<dbReference type="PANTHER" id="PTHR47019">
    <property type="entry name" value="LIPID II FLIPPASE MURJ"/>
    <property type="match status" value="1"/>
</dbReference>
<keyword evidence="6 8" id="KW-1133">Transmembrane helix</keyword>
<protein>
    <submittedName>
        <fullName evidence="9">Murein biosynthesis integral membrane protein MurJ</fullName>
    </submittedName>
</protein>
<sequence>MDEPQDGHPQPRLAKAGRAMALATLVSRMTGFGRTLALVTALGLGSRLLDAYTTANTLPNSIYDLVLGGALAGVLVPLLVRHGDEAFAQRLLSLIVYALGVTVAVTMVFAPQIVDLCAPGYTPEQRQLTITFTRFFLPQVLFYGTGAALAAVLNTRGRMAAPMWAPVANNVMVIATAVAYLALGGGHRIEELTPAQTLLLSVGTTAGVAAQMLLLAHAGRRAGFRPRLRLDVRGVGLRRIMGMAGWTVVAVVASQAALLFVGRLATTVGAGATGVYANAYTLFQLPYAIITVSLITGVLPRMSQAAARRDLEQVTAELSQSLRLSGVALLPVAALLIALGPHIATVLFGHGSATPSAVALTGSVLSAYGLALVPFCGYQILIRGFYALEDTRTPALIGVLVSAVTAASAWAASALVPGPAMLVGLAAGYALASTVGLLTAAIVLRARLGRVDGHRLLSTHTRTSIAAVGAGFAAIAVTRALAPTIGTGWSGSLIALLTAGAAATVLYPLAARLLRVGELRILLSALRPT</sequence>
<dbReference type="InterPro" id="IPR051050">
    <property type="entry name" value="Lipid_II_flippase_MurJ/MviN"/>
</dbReference>
<keyword evidence="3 8" id="KW-0812">Transmembrane</keyword>
<evidence type="ECO:0000256" key="4">
    <source>
        <dbReference type="ARBA" id="ARBA00022960"/>
    </source>
</evidence>
<dbReference type="RefSeq" id="WP_387416070.1">
    <property type="nucleotide sequence ID" value="NZ_JBIASD010000024.1"/>
</dbReference>
<evidence type="ECO:0000313" key="10">
    <source>
        <dbReference type="Proteomes" id="UP001602013"/>
    </source>
</evidence>
<feature type="transmembrane region" description="Helical" evidence="8">
    <location>
        <begin position="92"/>
        <end position="114"/>
    </location>
</feature>
<feature type="transmembrane region" description="Helical" evidence="8">
    <location>
        <begin position="393"/>
        <end position="416"/>
    </location>
</feature>
<feature type="transmembrane region" description="Helical" evidence="8">
    <location>
        <begin position="21"/>
        <end position="42"/>
    </location>
</feature>